<evidence type="ECO:0000313" key="2">
    <source>
        <dbReference type="EMBL" id="SHK84538.1"/>
    </source>
</evidence>
<keyword evidence="3" id="KW-1185">Reference proteome</keyword>
<keyword evidence="1" id="KW-0812">Transmembrane</keyword>
<dbReference type="RefSeq" id="WP_072916624.1">
    <property type="nucleotide sequence ID" value="NZ_FRAR01000026.1"/>
</dbReference>
<dbReference type="AlphaFoldDB" id="A0A1M6VSU3"/>
<evidence type="ECO:0000256" key="1">
    <source>
        <dbReference type="SAM" id="Phobius"/>
    </source>
</evidence>
<dbReference type="Proteomes" id="UP000183997">
    <property type="component" value="Unassembled WGS sequence"/>
</dbReference>
<feature type="transmembrane region" description="Helical" evidence="1">
    <location>
        <begin position="29"/>
        <end position="48"/>
    </location>
</feature>
<dbReference type="STRING" id="1121421.SAMN02745123_03333"/>
<keyword evidence="1" id="KW-0472">Membrane</keyword>
<dbReference type="EMBL" id="FRAR01000026">
    <property type="protein sequence ID" value="SHK84538.1"/>
    <property type="molecule type" value="Genomic_DNA"/>
</dbReference>
<proteinExistence type="predicted"/>
<accession>A0A1M6VSU3</accession>
<sequence>MVLAIVCIAFALIILGLWPAWKLNSKRENVFTVICIGVSFTVLLLRSLEVTLPDPTRLLVEWLRSVGIDR</sequence>
<evidence type="ECO:0000313" key="3">
    <source>
        <dbReference type="Proteomes" id="UP000183997"/>
    </source>
</evidence>
<name>A0A1M6VSU3_9FIRM</name>
<gene>
    <name evidence="2" type="ORF">SAMN02745123_03333</name>
</gene>
<organism evidence="2 3">
    <name type="scientific">Desulforamulus aeronauticus DSM 10349</name>
    <dbReference type="NCBI Taxonomy" id="1121421"/>
    <lineage>
        <taxon>Bacteria</taxon>
        <taxon>Bacillati</taxon>
        <taxon>Bacillota</taxon>
        <taxon>Clostridia</taxon>
        <taxon>Eubacteriales</taxon>
        <taxon>Peptococcaceae</taxon>
        <taxon>Desulforamulus</taxon>
    </lineage>
</organism>
<protein>
    <submittedName>
        <fullName evidence="2">Uncharacterized protein</fullName>
    </submittedName>
</protein>
<reference evidence="3" key="1">
    <citation type="submission" date="2016-11" db="EMBL/GenBank/DDBJ databases">
        <authorList>
            <person name="Varghese N."/>
            <person name="Submissions S."/>
        </authorList>
    </citation>
    <scope>NUCLEOTIDE SEQUENCE [LARGE SCALE GENOMIC DNA]</scope>
    <source>
        <strain evidence="3">DSM 10349</strain>
    </source>
</reference>
<keyword evidence="1" id="KW-1133">Transmembrane helix</keyword>